<dbReference type="EMBL" id="NBIV01000158">
    <property type="protein sequence ID" value="PXF42567.1"/>
    <property type="molecule type" value="Genomic_DNA"/>
</dbReference>
<dbReference type="Pfam" id="PF13460">
    <property type="entry name" value="NAD_binding_10"/>
    <property type="match status" value="1"/>
</dbReference>
<dbReference type="InterPro" id="IPR016040">
    <property type="entry name" value="NAD(P)-bd_dom"/>
</dbReference>
<evidence type="ECO:0000313" key="3">
    <source>
        <dbReference type="EMBL" id="PXF42567.1"/>
    </source>
</evidence>
<dbReference type="Proteomes" id="UP000247409">
    <property type="component" value="Unassembled WGS sequence"/>
</dbReference>
<evidence type="ECO:0000259" key="2">
    <source>
        <dbReference type="Pfam" id="PF13460"/>
    </source>
</evidence>
<dbReference type="InterPro" id="IPR036291">
    <property type="entry name" value="NAD(P)-bd_dom_sf"/>
</dbReference>
<feature type="compositionally biased region" description="Polar residues" evidence="1">
    <location>
        <begin position="67"/>
        <end position="82"/>
    </location>
</feature>
<evidence type="ECO:0000256" key="1">
    <source>
        <dbReference type="SAM" id="MobiDB-lite"/>
    </source>
</evidence>
<keyword evidence="4" id="KW-1185">Reference proteome</keyword>
<reference evidence="3 4" key="1">
    <citation type="journal article" date="2018" name="Mol. Biol. Evol.">
        <title>Analysis of the draft genome of the red seaweed Gracilariopsis chorda provides insights into genome size evolution in Rhodophyta.</title>
        <authorList>
            <person name="Lee J."/>
            <person name="Yang E.C."/>
            <person name="Graf L."/>
            <person name="Yang J.H."/>
            <person name="Qiu H."/>
            <person name="Zel Zion U."/>
            <person name="Chan C.X."/>
            <person name="Stephens T.G."/>
            <person name="Weber A.P.M."/>
            <person name="Boo G.H."/>
            <person name="Boo S.M."/>
            <person name="Kim K.M."/>
            <person name="Shin Y."/>
            <person name="Jung M."/>
            <person name="Lee S.J."/>
            <person name="Yim H.S."/>
            <person name="Lee J.H."/>
            <person name="Bhattacharya D."/>
            <person name="Yoon H.S."/>
        </authorList>
    </citation>
    <scope>NUCLEOTIDE SEQUENCE [LARGE SCALE GENOMIC DNA]</scope>
    <source>
        <strain evidence="3 4">SKKU-2015</strain>
        <tissue evidence="3">Whole body</tissue>
    </source>
</reference>
<name>A0A2V3IKG4_9FLOR</name>
<comment type="caution">
    <text evidence="3">The sequence shown here is derived from an EMBL/GenBank/DDBJ whole genome shotgun (WGS) entry which is preliminary data.</text>
</comment>
<dbReference type="SUPFAM" id="SSF51735">
    <property type="entry name" value="NAD(P)-binding Rossmann-fold domains"/>
    <property type="match status" value="1"/>
</dbReference>
<organism evidence="3 4">
    <name type="scientific">Gracilariopsis chorda</name>
    <dbReference type="NCBI Taxonomy" id="448386"/>
    <lineage>
        <taxon>Eukaryota</taxon>
        <taxon>Rhodophyta</taxon>
        <taxon>Florideophyceae</taxon>
        <taxon>Rhodymeniophycidae</taxon>
        <taxon>Gracilariales</taxon>
        <taxon>Gracilariaceae</taxon>
        <taxon>Gracilariopsis</taxon>
    </lineage>
</organism>
<dbReference type="OrthoDB" id="5623at2759"/>
<dbReference type="PANTHER" id="PTHR15020">
    <property type="entry name" value="FLAVIN REDUCTASE-RELATED"/>
    <property type="match status" value="1"/>
</dbReference>
<dbReference type="Gene3D" id="3.40.50.720">
    <property type="entry name" value="NAD(P)-binding Rossmann-like Domain"/>
    <property type="match status" value="1"/>
</dbReference>
<feature type="region of interest" description="Disordered" evidence="1">
    <location>
        <begin position="63"/>
        <end position="82"/>
    </location>
</feature>
<feature type="domain" description="NAD(P)-binding" evidence="2">
    <location>
        <begin position="44"/>
        <end position="225"/>
    </location>
</feature>
<dbReference type="PANTHER" id="PTHR15020:SF45">
    <property type="entry name" value="NAD(P)-BINDING DOMAIN-CONTAINING PROTEIN"/>
    <property type="match status" value="1"/>
</dbReference>
<dbReference type="AlphaFoldDB" id="A0A2V3IKG4"/>
<evidence type="ECO:0000313" key="4">
    <source>
        <dbReference type="Proteomes" id="UP000247409"/>
    </source>
</evidence>
<protein>
    <recommendedName>
        <fullName evidence="2">NAD(P)-binding domain-containing protein</fullName>
    </recommendedName>
</protein>
<dbReference type="STRING" id="448386.A0A2V3IKG4"/>
<accession>A0A2V3IKG4</accession>
<gene>
    <name evidence="3" type="ORF">BWQ96_07729</name>
</gene>
<sequence length="266" mass="28877">MKSRQAFLLHLPVSRVVSRKTCSLRTQVCAKVSSPPADILIVAANRGLGAHLSTALRGTENLHTTHRPCSSASAEQQQVSTTHPLDALDESETDALLSGLRPNVVVSCIGGRAGQWDLPDFEGNKNLIDASKRAGVKRFILVSALGAGNSEGSVPFQVMDTMRPLLLEKSRAELHLKEIEGMEWTIVRPAPIVDGGRGKPVATEDISCYGTITRPDLAEVVKKIIGSDKASNKTLHIVDRTGLLIVAPYVRPLEFWEPLPFTEFDL</sequence>
<proteinExistence type="predicted"/>